<sequence>MHDDATLNAFEYSARMRRFRQVDVFGEESCTGNPVAVVLDAEGLDDEALRRFSVWSNLSECTFVFPPTMPGADYRVRIFSLNTELAFAGHPTLGTARAWLDAGGVPATPGVVVQECDAGLVPVRLGGDRLAFSAPARLRSGPVDSDLLTALLEILGIGREHVVDAEWLDNGPGWVGLLLDHADTVLKLRPDASAHPGRWDIGVIGAHDPGSEAAFELRAFFTEGEDPLREDPVTGSLNAAAAEWLIASGRAETPYVAAQGTAMERRGRIHVSSDQDKIWIGGRAEIILSGSAVL</sequence>
<dbReference type="SUPFAM" id="SSF54506">
    <property type="entry name" value="Diaminopimelate epimerase-like"/>
    <property type="match status" value="1"/>
</dbReference>
<accession>A0ABY5D7S6</accession>
<proteinExistence type="predicted"/>
<name>A0ABY5D7S6_9ACTN</name>
<evidence type="ECO:0000313" key="1">
    <source>
        <dbReference type="EMBL" id="USY20417.1"/>
    </source>
</evidence>
<gene>
    <name evidence="1" type="ORF">NE857_01770</name>
</gene>
<keyword evidence="2" id="KW-1185">Reference proteome</keyword>
<dbReference type="Pfam" id="PF02567">
    <property type="entry name" value="PhzC-PhzF"/>
    <property type="match status" value="1"/>
</dbReference>
<dbReference type="PIRSF" id="PIRSF016184">
    <property type="entry name" value="PhzC_PhzF"/>
    <property type="match status" value="1"/>
</dbReference>
<dbReference type="NCBIfam" id="TIGR00654">
    <property type="entry name" value="PhzF_family"/>
    <property type="match status" value="1"/>
</dbReference>
<dbReference type="RefSeq" id="WP_254419486.1">
    <property type="nucleotide sequence ID" value="NZ_CP099837.1"/>
</dbReference>
<dbReference type="EMBL" id="CP099837">
    <property type="protein sequence ID" value="USY20417.1"/>
    <property type="molecule type" value="Genomic_DNA"/>
</dbReference>
<dbReference type="Proteomes" id="UP001055940">
    <property type="component" value="Chromosome"/>
</dbReference>
<dbReference type="InterPro" id="IPR003719">
    <property type="entry name" value="Phenazine_PhzF-like"/>
</dbReference>
<dbReference type="PANTHER" id="PTHR13774:SF32">
    <property type="entry name" value="ANTISENSE-ENHANCING SEQUENCE 1"/>
    <property type="match status" value="1"/>
</dbReference>
<organism evidence="1 2">
    <name type="scientific">Nocardiopsis exhalans</name>
    <dbReference type="NCBI Taxonomy" id="163604"/>
    <lineage>
        <taxon>Bacteria</taxon>
        <taxon>Bacillati</taxon>
        <taxon>Actinomycetota</taxon>
        <taxon>Actinomycetes</taxon>
        <taxon>Streptosporangiales</taxon>
        <taxon>Nocardiopsidaceae</taxon>
        <taxon>Nocardiopsis</taxon>
    </lineage>
</organism>
<evidence type="ECO:0000313" key="2">
    <source>
        <dbReference type="Proteomes" id="UP001055940"/>
    </source>
</evidence>
<dbReference type="PANTHER" id="PTHR13774">
    <property type="entry name" value="PHENAZINE BIOSYNTHESIS PROTEIN"/>
    <property type="match status" value="1"/>
</dbReference>
<reference evidence="1" key="1">
    <citation type="submission" date="2022-06" db="EMBL/GenBank/DDBJ databases">
        <authorList>
            <person name="Ping M."/>
        </authorList>
    </citation>
    <scope>NUCLEOTIDE SEQUENCE</scope>
    <source>
        <strain evidence="1">JCM11759T</strain>
    </source>
</reference>
<protein>
    <submittedName>
        <fullName evidence="1">PhzF family phenazine biosynthesis protein</fullName>
    </submittedName>
</protein>
<dbReference type="Gene3D" id="3.10.310.10">
    <property type="entry name" value="Diaminopimelate Epimerase, Chain A, domain 1"/>
    <property type="match status" value="2"/>
</dbReference>